<proteinExistence type="predicted"/>
<dbReference type="RefSeq" id="WP_253864251.1">
    <property type="nucleotide sequence ID" value="NZ_BAAALN010000018.1"/>
</dbReference>
<dbReference type="EMBL" id="BAAALN010000018">
    <property type="protein sequence ID" value="GAA1250213.1"/>
    <property type="molecule type" value="Genomic_DNA"/>
</dbReference>
<feature type="transmembrane region" description="Helical" evidence="1">
    <location>
        <begin position="228"/>
        <end position="249"/>
    </location>
</feature>
<reference evidence="2 3" key="1">
    <citation type="journal article" date="2019" name="Int. J. Syst. Evol. Microbiol.">
        <title>The Global Catalogue of Microorganisms (GCM) 10K type strain sequencing project: providing services to taxonomists for standard genome sequencing and annotation.</title>
        <authorList>
            <consortium name="The Broad Institute Genomics Platform"/>
            <consortium name="The Broad Institute Genome Sequencing Center for Infectious Disease"/>
            <person name="Wu L."/>
            <person name="Ma J."/>
        </authorList>
    </citation>
    <scope>NUCLEOTIDE SEQUENCE [LARGE SCALE GENOMIC DNA]</scope>
    <source>
        <strain evidence="2 3">JCM 13023</strain>
    </source>
</reference>
<keyword evidence="1" id="KW-0472">Membrane</keyword>
<sequence length="254" mass="26508">MTLLAVERIKLLSTRSPWWCALAALLITAGFSTLVVSNAGGGFPATVSATQFAYTFGMAVIMVLATLAVTTEYRFGTMRTTFQAIPNRAAALLAKATVVALVALVIGEVMAFLSWGLGNLLRPEDDLALNSTADWLNVAGVGPVCALGAVIAVATGILIRHSAGAISLVLIYFLAVESLVQAIPTVGADIYEWMPFNVAHKVITGDGESAGASGEMLTPLSTSTLSPWWALAYFAGFAAVLLAVAITTARKRDA</sequence>
<feature type="transmembrane region" description="Helical" evidence="1">
    <location>
        <begin position="92"/>
        <end position="115"/>
    </location>
</feature>
<organism evidence="2 3">
    <name type="scientific">Prauserella halophila</name>
    <dbReference type="NCBI Taxonomy" id="185641"/>
    <lineage>
        <taxon>Bacteria</taxon>
        <taxon>Bacillati</taxon>
        <taxon>Actinomycetota</taxon>
        <taxon>Actinomycetes</taxon>
        <taxon>Pseudonocardiales</taxon>
        <taxon>Pseudonocardiaceae</taxon>
        <taxon>Prauserella</taxon>
    </lineage>
</organism>
<dbReference type="Proteomes" id="UP001500653">
    <property type="component" value="Unassembled WGS sequence"/>
</dbReference>
<feature type="transmembrane region" description="Helical" evidence="1">
    <location>
        <begin position="166"/>
        <end position="187"/>
    </location>
</feature>
<comment type="caution">
    <text evidence="2">The sequence shown here is derived from an EMBL/GenBank/DDBJ whole genome shotgun (WGS) entry which is preliminary data.</text>
</comment>
<keyword evidence="3" id="KW-1185">Reference proteome</keyword>
<protein>
    <submittedName>
        <fullName evidence="2">ABC transporter permease</fullName>
    </submittedName>
</protein>
<name>A0ABN1WJ18_9PSEU</name>
<accession>A0ABN1WJ18</accession>
<dbReference type="Pfam" id="PF12730">
    <property type="entry name" value="ABC2_membrane_4"/>
    <property type="match status" value="1"/>
</dbReference>
<feature type="transmembrane region" description="Helical" evidence="1">
    <location>
        <begin position="18"/>
        <end position="40"/>
    </location>
</feature>
<feature type="transmembrane region" description="Helical" evidence="1">
    <location>
        <begin position="52"/>
        <end position="71"/>
    </location>
</feature>
<evidence type="ECO:0000256" key="1">
    <source>
        <dbReference type="SAM" id="Phobius"/>
    </source>
</evidence>
<feature type="transmembrane region" description="Helical" evidence="1">
    <location>
        <begin position="135"/>
        <end position="159"/>
    </location>
</feature>
<gene>
    <name evidence="2" type="ORF">GCM10009676_41040</name>
</gene>
<keyword evidence="1" id="KW-1133">Transmembrane helix</keyword>
<evidence type="ECO:0000313" key="2">
    <source>
        <dbReference type="EMBL" id="GAA1250213.1"/>
    </source>
</evidence>
<evidence type="ECO:0000313" key="3">
    <source>
        <dbReference type="Proteomes" id="UP001500653"/>
    </source>
</evidence>
<keyword evidence="1" id="KW-0812">Transmembrane</keyword>